<dbReference type="EMBL" id="JACIET010000001">
    <property type="protein sequence ID" value="MBB4012638.1"/>
    <property type="molecule type" value="Genomic_DNA"/>
</dbReference>
<name>A0A840BM50_9RHOO</name>
<dbReference type="GO" id="GO:0003677">
    <property type="term" value="F:DNA binding"/>
    <property type="evidence" value="ECO:0007669"/>
    <property type="project" value="InterPro"/>
</dbReference>
<evidence type="ECO:0000256" key="4">
    <source>
        <dbReference type="SAM" id="Phobius"/>
    </source>
</evidence>
<dbReference type="RefSeq" id="WP_183634425.1">
    <property type="nucleotide sequence ID" value="NZ_BAABLE010000011.1"/>
</dbReference>
<proteinExistence type="predicted"/>
<evidence type="ECO:0000313" key="6">
    <source>
        <dbReference type="EMBL" id="MBB4012638.1"/>
    </source>
</evidence>
<keyword evidence="2" id="KW-0175">Coiled coil</keyword>
<comment type="caution">
    <text evidence="6">The sequence shown here is derived from an EMBL/GenBank/DDBJ whole genome shotgun (WGS) entry which is preliminary data.</text>
</comment>
<evidence type="ECO:0000256" key="1">
    <source>
        <dbReference type="ARBA" id="ARBA00023172"/>
    </source>
</evidence>
<dbReference type="GO" id="GO:0015074">
    <property type="term" value="P:DNA integration"/>
    <property type="evidence" value="ECO:0007669"/>
    <property type="project" value="InterPro"/>
</dbReference>
<keyword evidence="4" id="KW-0472">Membrane</keyword>
<evidence type="ECO:0000256" key="2">
    <source>
        <dbReference type="SAM" id="Coils"/>
    </source>
</evidence>
<evidence type="ECO:0000256" key="3">
    <source>
        <dbReference type="SAM" id="MobiDB-lite"/>
    </source>
</evidence>
<dbReference type="InterPro" id="IPR013762">
    <property type="entry name" value="Integrase-like_cat_sf"/>
</dbReference>
<dbReference type="PANTHER" id="PTHR32309">
    <property type="entry name" value="TYROSINE-PROTEIN KINASE"/>
    <property type="match status" value="1"/>
</dbReference>
<reference evidence="6 7" key="1">
    <citation type="submission" date="2020-08" db="EMBL/GenBank/DDBJ databases">
        <title>Genomic Encyclopedia of Type Strains, Phase IV (KMG-IV): sequencing the most valuable type-strain genomes for metagenomic binning, comparative biology and taxonomic classification.</title>
        <authorList>
            <person name="Goeker M."/>
        </authorList>
    </citation>
    <scope>NUCLEOTIDE SEQUENCE [LARGE SCALE GENOMIC DNA]</scope>
    <source>
        <strain evidence="6 7">DSM 106739</strain>
    </source>
</reference>
<feature type="region of interest" description="Disordered" evidence="3">
    <location>
        <begin position="255"/>
        <end position="274"/>
    </location>
</feature>
<evidence type="ECO:0000313" key="7">
    <source>
        <dbReference type="Proteomes" id="UP000561045"/>
    </source>
</evidence>
<accession>A0A840BM50</accession>
<dbReference type="PANTHER" id="PTHR32309:SF31">
    <property type="entry name" value="CAPSULAR EXOPOLYSACCHARIDE FAMILY"/>
    <property type="match status" value="1"/>
</dbReference>
<sequence>MKSSAASLHFPPRYLDDNPASTRADRGADRRRLALFCITFLSVAVIGLVVDFTRPAQYRAETRLEIEPGSEVALAATPNGSVAEGVSGPHSAFVAQVQRLTSRPLIEAARTRLLATGMRLEGLREASVESLQEGLGVEAVPESKVAQVWSVGRDPETAALLLNALVTVYRERIASEFGAASAETLARARDEAERLQAAVAAKRSELEAFQLSHGIVSGERDDNAQLNHLRDSAKAMVDANTRLVAAEARLNALRASAASGQSTTRSRDNPTIAGMEQRLSQARENLRDMERNYTQDYLAIDPNAKALRARIAELERQLNAERSTSANSSIAEAQAEVADARATVQALQRQAAAERGSLQGFSLKLAQFKALQQSLTQLEAMQHAALERAVKLEASERARMPSVKVIEEAAIPHEVWRPRYWRDAGFVLLAALLIALFAVWLLGFIFKRERPQAIVVTPAWPVGGLPMPAPMAQIAAEGDQRLLAASPVLPRELAPDELARLIETSSNGVRIAVLALLAGLKPQELLALRWRDVDVAEGLLTAQGEEARAVPLSPRLAAELSAATPSPDGDRSAPVLQSADGAPLGGAALQTQLLCAAHDAGLDDAASITPDAVRHTYLAFLLRQGVRLADLFARVGSLSPESVPAYTALAPGGHRINEDEVRWTHPAGAGNAASAPAV</sequence>
<dbReference type="Pfam" id="PF00589">
    <property type="entry name" value="Phage_integrase"/>
    <property type="match status" value="1"/>
</dbReference>
<feature type="transmembrane region" description="Helical" evidence="4">
    <location>
        <begin position="426"/>
        <end position="446"/>
    </location>
</feature>
<evidence type="ECO:0000259" key="5">
    <source>
        <dbReference type="PROSITE" id="PS51898"/>
    </source>
</evidence>
<organism evidence="6 7">
    <name type="scientific">Niveibacterium umoris</name>
    <dbReference type="NCBI Taxonomy" id="1193620"/>
    <lineage>
        <taxon>Bacteria</taxon>
        <taxon>Pseudomonadati</taxon>
        <taxon>Pseudomonadota</taxon>
        <taxon>Betaproteobacteria</taxon>
        <taxon>Rhodocyclales</taxon>
        <taxon>Rhodocyclaceae</taxon>
        <taxon>Niveibacterium</taxon>
    </lineage>
</organism>
<gene>
    <name evidence="6" type="ORF">GGR36_001946</name>
</gene>
<dbReference type="SUPFAM" id="SSF56349">
    <property type="entry name" value="DNA breaking-rejoining enzymes"/>
    <property type="match status" value="1"/>
</dbReference>
<keyword evidence="7" id="KW-1185">Reference proteome</keyword>
<feature type="coiled-coil region" evidence="2">
    <location>
        <begin position="185"/>
        <end position="212"/>
    </location>
</feature>
<dbReference type="Proteomes" id="UP000561045">
    <property type="component" value="Unassembled WGS sequence"/>
</dbReference>
<feature type="domain" description="Tyr recombinase" evidence="5">
    <location>
        <begin position="488"/>
        <end position="659"/>
    </location>
</feature>
<dbReference type="AlphaFoldDB" id="A0A840BM50"/>
<keyword evidence="4" id="KW-0812">Transmembrane</keyword>
<keyword evidence="4" id="KW-1133">Transmembrane helix</keyword>
<dbReference type="Gene3D" id="1.10.443.10">
    <property type="entry name" value="Intergrase catalytic core"/>
    <property type="match status" value="1"/>
</dbReference>
<dbReference type="InterPro" id="IPR050445">
    <property type="entry name" value="Bact_polysacc_biosynth/exp"/>
</dbReference>
<dbReference type="GO" id="GO:0006310">
    <property type="term" value="P:DNA recombination"/>
    <property type="evidence" value="ECO:0007669"/>
    <property type="project" value="UniProtKB-KW"/>
</dbReference>
<dbReference type="InterPro" id="IPR011010">
    <property type="entry name" value="DNA_brk_join_enz"/>
</dbReference>
<dbReference type="InterPro" id="IPR002104">
    <property type="entry name" value="Integrase_catalytic"/>
</dbReference>
<feature type="transmembrane region" description="Helical" evidence="4">
    <location>
        <begin position="33"/>
        <end position="53"/>
    </location>
</feature>
<keyword evidence="1" id="KW-0233">DNA recombination</keyword>
<protein>
    <submittedName>
        <fullName evidence="6">Uncharacterized protein involved in exopolysaccharide biosynthesis</fullName>
    </submittedName>
</protein>
<dbReference type="PROSITE" id="PS51898">
    <property type="entry name" value="TYR_RECOMBINASE"/>
    <property type="match status" value="1"/>
</dbReference>